<feature type="compositionally biased region" description="Low complexity" evidence="1">
    <location>
        <begin position="386"/>
        <end position="452"/>
    </location>
</feature>
<name>A0A818Y7F2_9BILA</name>
<evidence type="ECO:0000313" key="3">
    <source>
        <dbReference type="Proteomes" id="UP000663868"/>
    </source>
</evidence>
<reference evidence="2" key="1">
    <citation type="submission" date="2021-02" db="EMBL/GenBank/DDBJ databases">
        <authorList>
            <person name="Nowell W R."/>
        </authorList>
    </citation>
    <scope>NUCLEOTIDE SEQUENCE</scope>
</reference>
<comment type="caution">
    <text evidence="2">The sequence shown here is derived from an EMBL/GenBank/DDBJ whole genome shotgun (WGS) entry which is preliminary data.</text>
</comment>
<evidence type="ECO:0000313" key="2">
    <source>
        <dbReference type="EMBL" id="CAF3750816.1"/>
    </source>
</evidence>
<sequence length="480" mass="54015">MPACPRADQYSSLPPPGFADNNFALKRVQVIDLLQKLIDKCQLIDLLQKLIDKCQREPQFVEQQPQQTDLLVSTAQYILLSTPISPDDKRDFLNNIIRNGQDLLNDENQMNNDEITLSVNSISTLNEDKDATLTHLPSITPNNDIAGDFSLDDLADEYLKNEPTPSSINDKSPPSSEQVEPELTLDELSKTYLSSSPGNDILSKLLFCPLSNEPNLVKPQLETILFPNRLPSHDAADDADGIWKEVSSPFGQMFCTKIDETPTIVTKRVSTCLLDYSLYERLTRLVTLLPKQCIRNSAQQLSIRSNAQQYRSQRSNNDNRRPSHRPSFQQNSSQSYHNQRFPSGQNSRPYMNQNYPNQQGNPGGYFVDRRSQPQNRYPPPQPSFAPYPNEHQQQKGPPKNNPHGGNNGQQQQQQQKKKNPTNNQQGPNQQGPNQQGSNQPRPNQQQQQQQQRNTKKGSGGNKLTNEKSGVPGSGPSLNPK</sequence>
<feature type="compositionally biased region" description="Polar residues" evidence="1">
    <location>
        <begin position="163"/>
        <end position="178"/>
    </location>
</feature>
<feature type="compositionally biased region" description="Low complexity" evidence="1">
    <location>
        <begin position="349"/>
        <end position="360"/>
    </location>
</feature>
<dbReference type="Proteomes" id="UP000663868">
    <property type="component" value="Unassembled WGS sequence"/>
</dbReference>
<feature type="compositionally biased region" description="Polar residues" evidence="1">
    <location>
        <begin position="304"/>
        <end position="316"/>
    </location>
</feature>
<organism evidence="2 3">
    <name type="scientific">Adineta steineri</name>
    <dbReference type="NCBI Taxonomy" id="433720"/>
    <lineage>
        <taxon>Eukaryota</taxon>
        <taxon>Metazoa</taxon>
        <taxon>Spiralia</taxon>
        <taxon>Gnathifera</taxon>
        <taxon>Rotifera</taxon>
        <taxon>Eurotatoria</taxon>
        <taxon>Bdelloidea</taxon>
        <taxon>Adinetida</taxon>
        <taxon>Adinetidae</taxon>
        <taxon>Adineta</taxon>
    </lineage>
</organism>
<proteinExistence type="predicted"/>
<feature type="compositionally biased region" description="Pro residues" evidence="1">
    <location>
        <begin position="376"/>
        <end position="385"/>
    </location>
</feature>
<dbReference type="AlphaFoldDB" id="A0A818Y7F2"/>
<feature type="region of interest" description="Disordered" evidence="1">
    <location>
        <begin position="304"/>
        <end position="480"/>
    </location>
</feature>
<protein>
    <submittedName>
        <fullName evidence="2">Uncharacterized protein</fullName>
    </submittedName>
</protein>
<dbReference type="EMBL" id="CAJOBB010000784">
    <property type="protein sequence ID" value="CAF3750816.1"/>
    <property type="molecule type" value="Genomic_DNA"/>
</dbReference>
<gene>
    <name evidence="2" type="ORF">KXQ929_LOCUS14227</name>
</gene>
<feature type="region of interest" description="Disordered" evidence="1">
    <location>
        <begin position="159"/>
        <end position="182"/>
    </location>
</feature>
<feature type="compositionally biased region" description="Polar residues" evidence="1">
    <location>
        <begin position="326"/>
        <end position="348"/>
    </location>
</feature>
<accession>A0A818Y7F2</accession>
<evidence type="ECO:0000256" key="1">
    <source>
        <dbReference type="SAM" id="MobiDB-lite"/>
    </source>
</evidence>